<accession>A0A7K1SVJ8</accession>
<dbReference type="EMBL" id="WPIK01000005">
    <property type="protein sequence ID" value="MVN21313.1"/>
    <property type="molecule type" value="Genomic_DNA"/>
</dbReference>
<proteinExistence type="predicted"/>
<gene>
    <name evidence="1" type="ORF">GO621_07165</name>
</gene>
<sequence>MTTLTIRIPEGSTQKVSSFIEGLGGEVVAAELSKEELRQQTLEELEKGLNEAFDIIEGKAERKSLMQAFLTC</sequence>
<reference evidence="1 2" key="1">
    <citation type="submission" date="2019-12" db="EMBL/GenBank/DDBJ databases">
        <title>Mucilaginibacter sp. HMF7410 genome sequencing and assembly.</title>
        <authorList>
            <person name="Kang H."/>
            <person name="Cha I."/>
            <person name="Kim H."/>
            <person name="Joh K."/>
        </authorList>
    </citation>
    <scope>NUCLEOTIDE SEQUENCE [LARGE SCALE GENOMIC DNA]</scope>
    <source>
        <strain evidence="1 2">HMF7410</strain>
    </source>
</reference>
<dbReference type="RefSeq" id="WP_157565542.1">
    <property type="nucleotide sequence ID" value="NZ_WPIK01000005.1"/>
</dbReference>
<dbReference type="Proteomes" id="UP000462014">
    <property type="component" value="Unassembled WGS sequence"/>
</dbReference>
<keyword evidence="2" id="KW-1185">Reference proteome</keyword>
<dbReference type="AlphaFoldDB" id="A0A7K1SVJ8"/>
<protein>
    <submittedName>
        <fullName evidence="1">Uncharacterized protein</fullName>
    </submittedName>
</protein>
<evidence type="ECO:0000313" key="2">
    <source>
        <dbReference type="Proteomes" id="UP000462014"/>
    </source>
</evidence>
<comment type="caution">
    <text evidence="1">The sequence shown here is derived from an EMBL/GenBank/DDBJ whole genome shotgun (WGS) entry which is preliminary data.</text>
</comment>
<organism evidence="1 2">
    <name type="scientific">Mucilaginibacter arboris</name>
    <dbReference type="NCBI Taxonomy" id="2682090"/>
    <lineage>
        <taxon>Bacteria</taxon>
        <taxon>Pseudomonadati</taxon>
        <taxon>Bacteroidota</taxon>
        <taxon>Sphingobacteriia</taxon>
        <taxon>Sphingobacteriales</taxon>
        <taxon>Sphingobacteriaceae</taxon>
        <taxon>Mucilaginibacter</taxon>
    </lineage>
</organism>
<evidence type="ECO:0000313" key="1">
    <source>
        <dbReference type="EMBL" id="MVN21313.1"/>
    </source>
</evidence>
<name>A0A7K1SVJ8_9SPHI</name>